<evidence type="ECO:0000256" key="1">
    <source>
        <dbReference type="ARBA" id="ARBA00023242"/>
    </source>
</evidence>
<dbReference type="EMBL" id="ML987200">
    <property type="protein sequence ID" value="KAF2245373.1"/>
    <property type="molecule type" value="Genomic_DNA"/>
</dbReference>
<proteinExistence type="predicted"/>
<name>A0A6A6I765_9PLEO</name>
<evidence type="ECO:0000313" key="5">
    <source>
        <dbReference type="Proteomes" id="UP000800094"/>
    </source>
</evidence>
<dbReference type="SMART" id="SM00066">
    <property type="entry name" value="GAL4"/>
    <property type="match status" value="1"/>
</dbReference>
<sequence>MTSPPSDMSSPESRSIRFRVPRACDRCRIKKSKCDGNKPCAKCKHDNALCCVSALKRPKTAFPAGYTELVERQNKYLVRGVVALYQQLLEGKPWDAGPVQVVNGSPLVHDILERLQVRPVDNEGQCIHPDGTVEDHPENSACAGQGAQCTLLPAPAQASPDATITATGDDPGAASTAATGDLDNSSNSTVLPVMEARKVGDLTMMEPGQLDASPEPLSNSPESPVSSYTSSSGVEQAWWFDWVAQSSYGQMLEVDSTPNGAPQPTEDGVANLDAYPLDIDPGWSWDFEGDEMQF</sequence>
<evidence type="ECO:0000256" key="2">
    <source>
        <dbReference type="SAM" id="MobiDB-lite"/>
    </source>
</evidence>
<dbReference type="PROSITE" id="PS00463">
    <property type="entry name" value="ZN2_CY6_FUNGAL_1"/>
    <property type="match status" value="1"/>
</dbReference>
<dbReference type="PANTHER" id="PTHR47655:SF3">
    <property type="entry name" value="ZN(II)2CYS6 TRANSCRIPTION FACTOR (EUROFUNG)"/>
    <property type="match status" value="1"/>
</dbReference>
<keyword evidence="5" id="KW-1185">Reference proteome</keyword>
<dbReference type="SUPFAM" id="SSF57701">
    <property type="entry name" value="Zn2/Cys6 DNA-binding domain"/>
    <property type="match status" value="1"/>
</dbReference>
<dbReference type="PROSITE" id="PS50048">
    <property type="entry name" value="ZN2_CY6_FUNGAL_2"/>
    <property type="match status" value="1"/>
</dbReference>
<protein>
    <recommendedName>
        <fullName evidence="3">Zn(2)-C6 fungal-type domain-containing protein</fullName>
    </recommendedName>
</protein>
<reference evidence="4" key="1">
    <citation type="journal article" date="2020" name="Stud. Mycol.">
        <title>101 Dothideomycetes genomes: a test case for predicting lifestyles and emergence of pathogens.</title>
        <authorList>
            <person name="Haridas S."/>
            <person name="Albert R."/>
            <person name="Binder M."/>
            <person name="Bloem J."/>
            <person name="Labutti K."/>
            <person name="Salamov A."/>
            <person name="Andreopoulos B."/>
            <person name="Baker S."/>
            <person name="Barry K."/>
            <person name="Bills G."/>
            <person name="Bluhm B."/>
            <person name="Cannon C."/>
            <person name="Castanera R."/>
            <person name="Culley D."/>
            <person name="Daum C."/>
            <person name="Ezra D."/>
            <person name="Gonzalez J."/>
            <person name="Henrissat B."/>
            <person name="Kuo A."/>
            <person name="Liang C."/>
            <person name="Lipzen A."/>
            <person name="Lutzoni F."/>
            <person name="Magnuson J."/>
            <person name="Mondo S."/>
            <person name="Nolan M."/>
            <person name="Ohm R."/>
            <person name="Pangilinan J."/>
            <person name="Park H.-J."/>
            <person name="Ramirez L."/>
            <person name="Alfaro M."/>
            <person name="Sun H."/>
            <person name="Tritt A."/>
            <person name="Yoshinaga Y."/>
            <person name="Zwiers L.-H."/>
            <person name="Turgeon B."/>
            <person name="Goodwin S."/>
            <person name="Spatafora J."/>
            <person name="Crous P."/>
            <person name="Grigoriev I."/>
        </authorList>
    </citation>
    <scope>NUCLEOTIDE SEQUENCE</scope>
    <source>
        <strain evidence="4">CBS 122368</strain>
    </source>
</reference>
<feature type="compositionally biased region" description="Polar residues" evidence="2">
    <location>
        <begin position="176"/>
        <end position="190"/>
    </location>
</feature>
<accession>A0A6A6I765</accession>
<dbReference type="PANTHER" id="PTHR47655">
    <property type="entry name" value="QUINIC ACID UTILIZATION ACTIVATOR"/>
    <property type="match status" value="1"/>
</dbReference>
<dbReference type="InterPro" id="IPR001138">
    <property type="entry name" value="Zn2Cys6_DnaBD"/>
</dbReference>
<keyword evidence="1" id="KW-0539">Nucleus</keyword>
<dbReference type="Pfam" id="PF00172">
    <property type="entry name" value="Zn_clus"/>
    <property type="match status" value="1"/>
</dbReference>
<feature type="domain" description="Zn(2)-C6 fungal-type" evidence="3">
    <location>
        <begin position="23"/>
        <end position="50"/>
    </location>
</feature>
<dbReference type="GeneID" id="54582971"/>
<feature type="compositionally biased region" description="Low complexity" evidence="2">
    <location>
        <begin position="213"/>
        <end position="229"/>
    </location>
</feature>
<feature type="region of interest" description="Disordered" evidence="2">
    <location>
        <begin position="206"/>
        <end position="229"/>
    </location>
</feature>
<dbReference type="Gene3D" id="4.10.240.10">
    <property type="entry name" value="Zn(2)-C6 fungal-type DNA-binding domain"/>
    <property type="match status" value="1"/>
</dbReference>
<dbReference type="CDD" id="cd00067">
    <property type="entry name" value="GAL4"/>
    <property type="match status" value="1"/>
</dbReference>
<organism evidence="4 5">
    <name type="scientific">Trematosphaeria pertusa</name>
    <dbReference type="NCBI Taxonomy" id="390896"/>
    <lineage>
        <taxon>Eukaryota</taxon>
        <taxon>Fungi</taxon>
        <taxon>Dikarya</taxon>
        <taxon>Ascomycota</taxon>
        <taxon>Pezizomycotina</taxon>
        <taxon>Dothideomycetes</taxon>
        <taxon>Pleosporomycetidae</taxon>
        <taxon>Pleosporales</taxon>
        <taxon>Massarineae</taxon>
        <taxon>Trematosphaeriaceae</taxon>
        <taxon>Trematosphaeria</taxon>
    </lineage>
</organism>
<gene>
    <name evidence="4" type="ORF">BU26DRAFT_521846</name>
</gene>
<dbReference type="Proteomes" id="UP000800094">
    <property type="component" value="Unassembled WGS sequence"/>
</dbReference>
<dbReference type="InterPro" id="IPR052783">
    <property type="entry name" value="Metabolic/Drug-Res_Regulator"/>
</dbReference>
<dbReference type="OrthoDB" id="4151048at2759"/>
<dbReference type="GO" id="GO:0008270">
    <property type="term" value="F:zinc ion binding"/>
    <property type="evidence" value="ECO:0007669"/>
    <property type="project" value="InterPro"/>
</dbReference>
<dbReference type="GO" id="GO:0000981">
    <property type="term" value="F:DNA-binding transcription factor activity, RNA polymerase II-specific"/>
    <property type="evidence" value="ECO:0007669"/>
    <property type="project" value="InterPro"/>
</dbReference>
<evidence type="ECO:0000259" key="3">
    <source>
        <dbReference type="PROSITE" id="PS50048"/>
    </source>
</evidence>
<dbReference type="InterPro" id="IPR036864">
    <property type="entry name" value="Zn2-C6_fun-type_DNA-bd_sf"/>
</dbReference>
<dbReference type="RefSeq" id="XP_033680377.1">
    <property type="nucleotide sequence ID" value="XM_033829641.1"/>
</dbReference>
<feature type="region of interest" description="Disordered" evidence="2">
    <location>
        <begin position="159"/>
        <end position="191"/>
    </location>
</feature>
<evidence type="ECO:0000313" key="4">
    <source>
        <dbReference type="EMBL" id="KAF2245373.1"/>
    </source>
</evidence>
<dbReference type="AlphaFoldDB" id="A0A6A6I765"/>